<keyword evidence="7" id="KW-0254">Endocytosis</keyword>
<dbReference type="AlphaFoldDB" id="E2B3T6"/>
<evidence type="ECO:0000256" key="9">
    <source>
        <dbReference type="ARBA" id="ARBA00022753"/>
    </source>
</evidence>
<dbReference type="GO" id="GO:0005768">
    <property type="term" value="C:endosome"/>
    <property type="evidence" value="ECO:0007669"/>
    <property type="project" value="UniProtKB-SubCell"/>
</dbReference>
<feature type="coiled-coil region" evidence="12">
    <location>
        <begin position="484"/>
        <end position="655"/>
    </location>
</feature>
<dbReference type="Proteomes" id="UP000008237">
    <property type="component" value="Unassembled WGS sequence"/>
</dbReference>
<dbReference type="PhylomeDB" id="E2B3T6"/>
<keyword evidence="9" id="KW-0967">Endosome</keyword>
<feature type="coiled-coil region" evidence="12">
    <location>
        <begin position="187"/>
        <end position="228"/>
    </location>
</feature>
<keyword evidence="6" id="KW-0963">Cytoplasm</keyword>
<evidence type="ECO:0000256" key="11">
    <source>
        <dbReference type="ARBA" id="ARBA00023212"/>
    </source>
</evidence>
<dbReference type="GO" id="GO:0030705">
    <property type="term" value="P:cytoskeleton-dependent intracellular transport"/>
    <property type="evidence" value="ECO:0007669"/>
    <property type="project" value="InterPro"/>
</dbReference>
<comment type="subunit">
    <text evidence="4">Homodimer. Interacts with microtubules via its N-terminus.</text>
</comment>
<sequence>MGDQQQQQLNNLIKWLDTFDLQAPHNSAEDISDGVALAEALAQIAPEWFTVVWKAKIKTDVATNWRLRVSNMKKIVEAVMEYYVECLNQQLSGYIKPDATKIGEHCDSDELRRLLQLILGCAVNCDQKQQYITRIMSMEETVQQAIMQSIQELESSVHGPRLSLGTSLNFEPMDMADGIQQRLYAELQTAVDMKDQLAQRCHELDQQLSLLQEEKAALIVENKKLQERLDEFENPEESGSILKYSGLRKQAEALKDELFKVETSRDDYRLKVELLEKEVLELQLRQEDLQKAADEANHLKDEVDALRETVDKVAKYELTIESYKKKMEDMGDLKRQMKILEDKNLEYLQVKLDYEEESKRTTMLRNHLEICKQQLTETQHKLDEMSGKYDRLVCEDKKKEARMNTLQRERDRLVIERDALRETNEELKCAQLQAAENMAKPSTVDSNSVAGTEMIPLEVKEKLLCLQLENKMLKARQKGNEEKLPSVQTLLDESEERLNTLREQNRKANQKIMEMEAKLEEVTMQSSNADGKSDSGGLGQKAVQLQDELRKAQAEKERLTLQLEEREATLQVQKQKTATLQEKLTRKEYEDAAREEHYKKNVEKAKSVIKSLESSKHSPTELVLRNQLLEQRKAIEEMERTVKESRLLREMEEKLMVTAFYKLGLSAQRDAMDQRLATLSSGQGHSFLARQRQPSARRHSPYNSK</sequence>
<keyword evidence="10 12" id="KW-0175">Coiled coil</keyword>
<dbReference type="InterPro" id="IPR043936">
    <property type="entry name" value="HOOK_N"/>
</dbReference>
<gene>
    <name evidence="15" type="ORF">EAI_09312</name>
</gene>
<dbReference type="GO" id="GO:0005874">
    <property type="term" value="C:microtubule"/>
    <property type="evidence" value="ECO:0007669"/>
    <property type="project" value="UniProtKB-KW"/>
</dbReference>
<evidence type="ECO:0000259" key="14">
    <source>
        <dbReference type="PROSITE" id="PS50021"/>
    </source>
</evidence>
<dbReference type="GO" id="GO:0006897">
    <property type="term" value="P:endocytosis"/>
    <property type="evidence" value="ECO:0007669"/>
    <property type="project" value="UniProtKB-KW"/>
</dbReference>
<evidence type="ECO:0000256" key="6">
    <source>
        <dbReference type="ARBA" id="ARBA00022490"/>
    </source>
</evidence>
<proteinExistence type="inferred from homology"/>
<dbReference type="GO" id="GO:0031122">
    <property type="term" value="P:cytoplasmic microtubule organization"/>
    <property type="evidence" value="ECO:0007669"/>
    <property type="project" value="InterPro"/>
</dbReference>
<evidence type="ECO:0000256" key="1">
    <source>
        <dbReference type="ARBA" id="ARBA00004177"/>
    </source>
</evidence>
<feature type="domain" description="Calponin-homology (CH)" evidence="14">
    <location>
        <begin position="6"/>
        <end position="122"/>
    </location>
</feature>
<dbReference type="InParanoid" id="E2B3T6"/>
<dbReference type="FunFam" id="1.10.418.10:FF:000024">
    <property type="entry name" value="Hook homolog 3 (Drosophila)"/>
    <property type="match status" value="1"/>
</dbReference>
<reference evidence="15 16" key="1">
    <citation type="journal article" date="2010" name="Science">
        <title>Genomic comparison of the ants Camponotus floridanus and Harpegnathos saltator.</title>
        <authorList>
            <person name="Bonasio R."/>
            <person name="Zhang G."/>
            <person name="Ye C."/>
            <person name="Mutti N.S."/>
            <person name="Fang X."/>
            <person name="Qin N."/>
            <person name="Donahue G."/>
            <person name="Yang P."/>
            <person name="Li Q."/>
            <person name="Li C."/>
            <person name="Zhang P."/>
            <person name="Huang Z."/>
            <person name="Berger S.L."/>
            <person name="Reinberg D."/>
            <person name="Wang J."/>
            <person name="Liebig J."/>
        </authorList>
    </citation>
    <scope>NUCLEOTIDE SEQUENCE [LARGE SCALE GENOMIC DNA]</scope>
    <source>
        <strain evidence="15 16">R22 G/1</strain>
    </source>
</reference>
<dbReference type="SUPFAM" id="SSF116907">
    <property type="entry name" value="Hook domain"/>
    <property type="match status" value="1"/>
</dbReference>
<dbReference type="OMA" id="DAKYRKC"/>
<accession>E2B3T6</accession>
<dbReference type="InterPro" id="IPR008636">
    <property type="entry name" value="Hook_C"/>
</dbReference>
<dbReference type="PROSITE" id="PS50021">
    <property type="entry name" value="CH"/>
    <property type="match status" value="1"/>
</dbReference>
<dbReference type="Pfam" id="PF19047">
    <property type="entry name" value="HOOK_N"/>
    <property type="match status" value="1"/>
</dbReference>
<evidence type="ECO:0000256" key="8">
    <source>
        <dbReference type="ARBA" id="ARBA00022701"/>
    </source>
</evidence>
<protein>
    <recommendedName>
        <fullName evidence="5">Protein hook</fullName>
    </recommendedName>
</protein>
<evidence type="ECO:0000256" key="13">
    <source>
        <dbReference type="SAM" id="MobiDB-lite"/>
    </source>
</evidence>
<evidence type="ECO:0000313" key="15">
    <source>
        <dbReference type="EMBL" id="EFN89605.1"/>
    </source>
</evidence>
<evidence type="ECO:0000256" key="2">
    <source>
        <dbReference type="ARBA" id="ARBA00004245"/>
    </source>
</evidence>
<dbReference type="InterPro" id="IPR001715">
    <property type="entry name" value="CH_dom"/>
</dbReference>
<evidence type="ECO:0000256" key="5">
    <source>
        <dbReference type="ARBA" id="ARBA00018971"/>
    </source>
</evidence>
<keyword evidence="11" id="KW-0206">Cytoskeleton</keyword>
<comment type="similarity">
    <text evidence="3">Belongs to the hook family.</text>
</comment>
<dbReference type="FunCoup" id="E2B3T6">
    <property type="interactions" value="480"/>
</dbReference>
<evidence type="ECO:0000256" key="12">
    <source>
        <dbReference type="SAM" id="Coils"/>
    </source>
</evidence>
<dbReference type="GO" id="GO:0008017">
    <property type="term" value="F:microtubule binding"/>
    <property type="evidence" value="ECO:0007669"/>
    <property type="project" value="InterPro"/>
</dbReference>
<feature type="coiled-coil region" evidence="12">
    <location>
        <begin position="265"/>
        <end position="343"/>
    </location>
</feature>
<evidence type="ECO:0000256" key="3">
    <source>
        <dbReference type="ARBA" id="ARBA00006946"/>
    </source>
</evidence>
<dbReference type="STRING" id="610380.E2B3T6"/>
<keyword evidence="8" id="KW-0493">Microtubule</keyword>
<feature type="coiled-coil region" evidence="12">
    <location>
        <begin position="368"/>
        <end position="440"/>
    </location>
</feature>
<dbReference type="Pfam" id="PF05622">
    <property type="entry name" value="HOOK"/>
    <property type="match status" value="1"/>
</dbReference>
<dbReference type="KEGG" id="hst:105182960"/>
<dbReference type="GO" id="GO:0005813">
    <property type="term" value="C:centrosome"/>
    <property type="evidence" value="ECO:0007669"/>
    <property type="project" value="TreeGrafter"/>
</dbReference>
<dbReference type="PANTHER" id="PTHR18947:SF39">
    <property type="entry name" value="PROTEIN HOOK"/>
    <property type="match status" value="1"/>
</dbReference>
<evidence type="ECO:0000256" key="4">
    <source>
        <dbReference type="ARBA" id="ARBA00011241"/>
    </source>
</evidence>
<dbReference type="CDD" id="cd22222">
    <property type="entry name" value="HkD_Hook"/>
    <property type="match status" value="1"/>
</dbReference>
<feature type="region of interest" description="Disordered" evidence="13">
    <location>
        <begin position="683"/>
        <end position="705"/>
    </location>
</feature>
<evidence type="ECO:0000256" key="7">
    <source>
        <dbReference type="ARBA" id="ARBA00022583"/>
    </source>
</evidence>
<organism evidence="16">
    <name type="scientific">Harpegnathos saltator</name>
    <name type="common">Jerdon's jumping ant</name>
    <dbReference type="NCBI Taxonomy" id="610380"/>
    <lineage>
        <taxon>Eukaryota</taxon>
        <taxon>Metazoa</taxon>
        <taxon>Ecdysozoa</taxon>
        <taxon>Arthropoda</taxon>
        <taxon>Hexapoda</taxon>
        <taxon>Insecta</taxon>
        <taxon>Pterygota</taxon>
        <taxon>Neoptera</taxon>
        <taxon>Endopterygota</taxon>
        <taxon>Hymenoptera</taxon>
        <taxon>Apocrita</taxon>
        <taxon>Aculeata</taxon>
        <taxon>Formicoidea</taxon>
        <taxon>Formicidae</taxon>
        <taxon>Ponerinae</taxon>
        <taxon>Ponerini</taxon>
        <taxon>Harpegnathos</taxon>
    </lineage>
</organism>
<evidence type="ECO:0000313" key="16">
    <source>
        <dbReference type="Proteomes" id="UP000008237"/>
    </source>
</evidence>
<dbReference type="Gene3D" id="1.10.418.10">
    <property type="entry name" value="Calponin-like domain"/>
    <property type="match status" value="1"/>
</dbReference>
<name>E2B3T6_HARSA</name>
<dbReference type="GO" id="GO:0051959">
    <property type="term" value="F:dynein light intermediate chain binding"/>
    <property type="evidence" value="ECO:0007669"/>
    <property type="project" value="TreeGrafter"/>
</dbReference>
<dbReference type="EMBL" id="GL445407">
    <property type="protein sequence ID" value="EFN89605.1"/>
    <property type="molecule type" value="Genomic_DNA"/>
</dbReference>
<dbReference type="OrthoDB" id="49395at2759"/>
<feature type="compositionally biased region" description="Basic residues" evidence="13">
    <location>
        <begin position="695"/>
        <end position="705"/>
    </location>
</feature>
<comment type="subcellular location">
    <subcellularLocation>
        <location evidence="2">Cytoplasm</location>
        <location evidence="2">Cytoskeleton</location>
    </subcellularLocation>
    <subcellularLocation>
        <location evidence="1">Endosome</location>
    </subcellularLocation>
</comment>
<dbReference type="PANTHER" id="PTHR18947">
    <property type="entry name" value="HOOK PROTEINS"/>
    <property type="match status" value="1"/>
</dbReference>
<keyword evidence="16" id="KW-1185">Reference proteome</keyword>
<dbReference type="InterPro" id="IPR036872">
    <property type="entry name" value="CH_dom_sf"/>
</dbReference>
<evidence type="ECO:0000256" key="10">
    <source>
        <dbReference type="ARBA" id="ARBA00023054"/>
    </source>
</evidence>